<dbReference type="Proteomes" id="UP001312865">
    <property type="component" value="Unassembled WGS sequence"/>
</dbReference>
<gene>
    <name evidence="1" type="ORF">WAK64_19620</name>
</gene>
<sequence length="201" mass="23601">MLEDLDAAISKLSYETDVDLHLVGFKVNLDTLTIDINLTYYDDNEIQEQWQIVCDDFRTHTLKYEVFVECKVFNEHELLWNYNKEWCEVFFDGRPDSTKEVMGELLKTHFDNTKGNIPFGKYINGRVDKLLEGEFGLFATGPINLMDSYRNVLTMYGFKTTVLPLHYRNSREYSTDYKLLEMGDSYIVAKGFSANKIERKY</sequence>
<evidence type="ECO:0000313" key="2">
    <source>
        <dbReference type="Proteomes" id="UP001312865"/>
    </source>
</evidence>
<accession>A0ABU8HIM9</accession>
<comment type="caution">
    <text evidence="1">The sequence shown here is derived from an EMBL/GenBank/DDBJ whole genome shotgun (WGS) entry which is preliminary data.</text>
</comment>
<organism evidence="1 2">
    <name type="scientific">Bacillus spongiae</name>
    <dbReference type="NCBI Taxonomy" id="2683610"/>
    <lineage>
        <taxon>Bacteria</taxon>
        <taxon>Bacillati</taxon>
        <taxon>Bacillota</taxon>
        <taxon>Bacilli</taxon>
        <taxon>Bacillales</taxon>
        <taxon>Bacillaceae</taxon>
        <taxon>Bacillus</taxon>
    </lineage>
</organism>
<keyword evidence="2" id="KW-1185">Reference proteome</keyword>
<dbReference type="RefSeq" id="WP_336588704.1">
    <property type="nucleotide sequence ID" value="NZ_JBBAXC010000022.1"/>
</dbReference>
<reference evidence="1 2" key="1">
    <citation type="journal article" date="2018" name="J. Microbiol.">
        <title>Bacillus spongiae sp. nov., isolated from sponge of Jeju Island.</title>
        <authorList>
            <person name="Lee G.E."/>
            <person name="Im W.T."/>
            <person name="Park J.S."/>
        </authorList>
    </citation>
    <scope>NUCLEOTIDE SEQUENCE [LARGE SCALE GENOMIC DNA]</scope>
    <source>
        <strain evidence="1 2">135PIL107-10</strain>
    </source>
</reference>
<evidence type="ECO:0000313" key="1">
    <source>
        <dbReference type="EMBL" id="MEI5909264.1"/>
    </source>
</evidence>
<proteinExistence type="predicted"/>
<name>A0ABU8HIM9_9BACI</name>
<protein>
    <submittedName>
        <fullName evidence="1">Uncharacterized protein</fullName>
    </submittedName>
</protein>
<dbReference type="EMBL" id="JBBAXC010000022">
    <property type="protein sequence ID" value="MEI5909264.1"/>
    <property type="molecule type" value="Genomic_DNA"/>
</dbReference>